<gene>
    <name evidence="1" type="primary">WBGene00272963</name>
</gene>
<dbReference type="EnsemblMetazoa" id="PPA34594.1">
    <property type="protein sequence ID" value="PPA34594.1"/>
    <property type="gene ID" value="WBGene00272963"/>
</dbReference>
<evidence type="ECO:0000313" key="2">
    <source>
        <dbReference type="Proteomes" id="UP000005239"/>
    </source>
</evidence>
<keyword evidence="2" id="KW-1185">Reference proteome</keyword>
<accession>A0A2A6C8T7</accession>
<dbReference type="Proteomes" id="UP000005239">
    <property type="component" value="Unassembled WGS sequence"/>
</dbReference>
<reference evidence="1" key="2">
    <citation type="submission" date="2022-06" db="UniProtKB">
        <authorList>
            <consortium name="EnsemblMetazoa"/>
        </authorList>
    </citation>
    <scope>IDENTIFICATION</scope>
    <source>
        <strain evidence="1">PS312</strain>
    </source>
</reference>
<organism evidence="1 2">
    <name type="scientific">Pristionchus pacificus</name>
    <name type="common">Parasitic nematode worm</name>
    <dbReference type="NCBI Taxonomy" id="54126"/>
    <lineage>
        <taxon>Eukaryota</taxon>
        <taxon>Metazoa</taxon>
        <taxon>Ecdysozoa</taxon>
        <taxon>Nematoda</taxon>
        <taxon>Chromadorea</taxon>
        <taxon>Rhabditida</taxon>
        <taxon>Rhabditina</taxon>
        <taxon>Diplogasteromorpha</taxon>
        <taxon>Diplogasteroidea</taxon>
        <taxon>Neodiplogasteridae</taxon>
        <taxon>Pristionchus</taxon>
    </lineage>
</organism>
<proteinExistence type="predicted"/>
<sequence length="99" mass="11363">ILRPTLGVIHRQWKERYEINIDITRNYHEANEDMHIGSVKLIIAPDYLGFDSEEVRLLMMFHTRVVSGRVGLGQSRMVGRSGSVGPISEQFRLVLMVLL</sequence>
<protein>
    <submittedName>
        <fullName evidence="1">Uncharacterized protein</fullName>
    </submittedName>
</protein>
<name>A0A2A6C8T7_PRIPA</name>
<reference evidence="2" key="1">
    <citation type="journal article" date="2008" name="Nat. Genet.">
        <title>The Pristionchus pacificus genome provides a unique perspective on nematode lifestyle and parasitism.</title>
        <authorList>
            <person name="Dieterich C."/>
            <person name="Clifton S.W."/>
            <person name="Schuster L.N."/>
            <person name="Chinwalla A."/>
            <person name="Delehaunty K."/>
            <person name="Dinkelacker I."/>
            <person name="Fulton L."/>
            <person name="Fulton R."/>
            <person name="Godfrey J."/>
            <person name="Minx P."/>
            <person name="Mitreva M."/>
            <person name="Roeseler W."/>
            <person name="Tian H."/>
            <person name="Witte H."/>
            <person name="Yang S.P."/>
            <person name="Wilson R.K."/>
            <person name="Sommer R.J."/>
        </authorList>
    </citation>
    <scope>NUCLEOTIDE SEQUENCE [LARGE SCALE GENOMIC DNA]</scope>
    <source>
        <strain evidence="2">PS312</strain>
    </source>
</reference>
<evidence type="ECO:0000313" key="1">
    <source>
        <dbReference type="EnsemblMetazoa" id="PPA34594.1"/>
    </source>
</evidence>
<accession>A0A8R1UKL3</accession>
<dbReference type="AlphaFoldDB" id="A0A2A6C8T7"/>